<evidence type="ECO:0000313" key="5">
    <source>
        <dbReference type="Proteomes" id="UP000095390"/>
    </source>
</evidence>
<gene>
    <name evidence="4" type="ORF">ERS852578_02739</name>
</gene>
<dbReference type="Proteomes" id="UP000095390">
    <property type="component" value="Unassembled WGS sequence"/>
</dbReference>
<feature type="active site" description="Proton donor/acceptor" evidence="2">
    <location>
        <position position="147"/>
    </location>
</feature>
<evidence type="ECO:0000256" key="3">
    <source>
        <dbReference type="SAM" id="Phobius"/>
    </source>
</evidence>
<dbReference type="GO" id="GO:0016787">
    <property type="term" value="F:hydrolase activity"/>
    <property type="evidence" value="ECO:0007669"/>
    <property type="project" value="UniProtKB-KW"/>
</dbReference>
<evidence type="ECO:0000256" key="2">
    <source>
        <dbReference type="PIRSR" id="PIRSR605754-1"/>
    </source>
</evidence>
<organism evidence="4 5">
    <name type="scientific">Anaerobutyricum hallii</name>
    <dbReference type="NCBI Taxonomy" id="39488"/>
    <lineage>
        <taxon>Bacteria</taxon>
        <taxon>Bacillati</taxon>
        <taxon>Bacillota</taxon>
        <taxon>Clostridia</taxon>
        <taxon>Lachnospirales</taxon>
        <taxon>Lachnospiraceae</taxon>
        <taxon>Anaerobutyricum</taxon>
    </lineage>
</organism>
<accession>A0A173UW44</accession>
<dbReference type="EMBL" id="CYYC01000047">
    <property type="protein sequence ID" value="CUN18526.1"/>
    <property type="molecule type" value="Genomic_DNA"/>
</dbReference>
<feature type="active site" description="Acyl-thioester intermediate" evidence="2">
    <location>
        <position position="247"/>
    </location>
</feature>
<dbReference type="InterPro" id="IPR009835">
    <property type="entry name" value="SrtB"/>
</dbReference>
<dbReference type="NCBIfam" id="TIGR03064">
    <property type="entry name" value="sortase_srtB"/>
    <property type="match status" value="1"/>
</dbReference>
<dbReference type="OrthoDB" id="9806013at2"/>
<dbReference type="InterPro" id="IPR005754">
    <property type="entry name" value="Sortase"/>
</dbReference>
<dbReference type="CDD" id="cd05826">
    <property type="entry name" value="Sortase_B"/>
    <property type="match status" value="1"/>
</dbReference>
<proteinExistence type="predicted"/>
<dbReference type="Gene3D" id="2.40.260.10">
    <property type="entry name" value="Sortase"/>
    <property type="match status" value="1"/>
</dbReference>
<protein>
    <submittedName>
        <fullName evidence="4">Sortase (Surface protein transpeptidase)</fullName>
    </submittedName>
</protein>
<evidence type="ECO:0000313" key="4">
    <source>
        <dbReference type="EMBL" id="CUN18526.1"/>
    </source>
</evidence>
<dbReference type="InterPro" id="IPR023365">
    <property type="entry name" value="Sortase_dom-sf"/>
</dbReference>
<dbReference type="AlphaFoldDB" id="A0A173UW44"/>
<feature type="transmembrane region" description="Helical" evidence="3">
    <location>
        <begin position="12"/>
        <end position="33"/>
    </location>
</feature>
<evidence type="ECO:0000256" key="1">
    <source>
        <dbReference type="ARBA" id="ARBA00022801"/>
    </source>
</evidence>
<sequence>MSRKKKRKGSGFFSNLLLLLCVVVFCVAAWKLWGYYNNYHGGRKEYEQLRQYVKEKKDSDKKKKKKSGPDTCPVQVDFDALARINPDVKAWIYIKGTGINYPIVQTTDNTSYLHRTFEGKDSFIGAIFLDAGCEADFSSENSIVYGHNLKNGQMFGMLKKHYDTTYNADADYKDHQKIWIITPQEEIEYQVFAAREIDVDVDADVYTIEFATEEDYADYLKTAVEKSLYHLGTKTDSTENMLTLSTCTSSSEAGRFIVQAMQIQRTAKE</sequence>
<dbReference type="RefSeq" id="WP_022170641.1">
    <property type="nucleotide sequence ID" value="NZ_CAUDVV010000016.1"/>
</dbReference>
<keyword evidence="3" id="KW-0812">Transmembrane</keyword>
<reference evidence="4 5" key="1">
    <citation type="submission" date="2015-09" db="EMBL/GenBank/DDBJ databases">
        <authorList>
            <consortium name="Pathogen Informatics"/>
        </authorList>
    </citation>
    <scope>NUCLEOTIDE SEQUENCE [LARGE SCALE GENOMIC DNA]</scope>
    <source>
        <strain evidence="4 5">2789STDY5834966</strain>
    </source>
</reference>
<dbReference type="SUPFAM" id="SSF63817">
    <property type="entry name" value="Sortase"/>
    <property type="match status" value="1"/>
</dbReference>
<keyword evidence="1" id="KW-0378">Hydrolase</keyword>
<name>A0A173UW44_9FIRM</name>
<keyword evidence="3" id="KW-1133">Transmembrane helix</keyword>
<keyword evidence="3" id="KW-0472">Membrane</keyword>
<dbReference type="Pfam" id="PF04203">
    <property type="entry name" value="Sortase"/>
    <property type="match status" value="1"/>
</dbReference>